<dbReference type="PROSITE" id="PS00107">
    <property type="entry name" value="PROTEIN_KINASE_ATP"/>
    <property type="match status" value="1"/>
</dbReference>
<keyword evidence="11" id="KW-0524">Neurogenesis</keyword>
<keyword evidence="17" id="KW-1185">Reference proteome</keyword>
<evidence type="ECO:0000256" key="6">
    <source>
        <dbReference type="ARBA" id="ARBA00022723"/>
    </source>
</evidence>
<feature type="compositionally biased region" description="Polar residues" evidence="15">
    <location>
        <begin position="1038"/>
        <end position="1053"/>
    </location>
</feature>
<evidence type="ECO:0000256" key="1">
    <source>
        <dbReference type="ARBA" id="ARBA00001946"/>
    </source>
</evidence>
<evidence type="ECO:0000256" key="9">
    <source>
        <dbReference type="ARBA" id="ARBA00022840"/>
    </source>
</evidence>
<dbReference type="InterPro" id="IPR008271">
    <property type="entry name" value="Ser/Thr_kinase_AS"/>
</dbReference>
<dbReference type="WBParaSite" id="jg5089">
    <property type="protein sequence ID" value="jg5089"/>
    <property type="gene ID" value="jg5089"/>
</dbReference>
<keyword evidence="10" id="KW-0460">Magnesium</keyword>
<evidence type="ECO:0000256" key="3">
    <source>
        <dbReference type="ARBA" id="ARBA00012513"/>
    </source>
</evidence>
<dbReference type="Gene3D" id="1.10.510.10">
    <property type="entry name" value="Transferase(Phosphotransferase) domain 1"/>
    <property type="match status" value="1"/>
</dbReference>
<dbReference type="Proteomes" id="UP000887574">
    <property type="component" value="Unplaced"/>
</dbReference>
<evidence type="ECO:0000259" key="16">
    <source>
        <dbReference type="PROSITE" id="PS50011"/>
    </source>
</evidence>
<dbReference type="FunFam" id="1.10.510.10:FF:000064">
    <property type="entry name" value="BR serine/threonine-protein kinase 2"/>
    <property type="match status" value="1"/>
</dbReference>
<feature type="region of interest" description="Disordered" evidence="15">
    <location>
        <begin position="1032"/>
        <end position="1061"/>
    </location>
</feature>
<proteinExistence type="inferred from homology"/>
<evidence type="ECO:0000256" key="2">
    <source>
        <dbReference type="ARBA" id="ARBA00006234"/>
    </source>
</evidence>
<evidence type="ECO:0000313" key="18">
    <source>
        <dbReference type="WBParaSite" id="jg5089"/>
    </source>
</evidence>
<feature type="region of interest" description="Disordered" evidence="15">
    <location>
        <begin position="628"/>
        <end position="677"/>
    </location>
</feature>
<comment type="catalytic activity">
    <reaction evidence="12">
        <text>L-threonyl-[protein] + ATP = O-phospho-L-threonyl-[protein] + ADP + H(+)</text>
        <dbReference type="Rhea" id="RHEA:46608"/>
        <dbReference type="Rhea" id="RHEA-COMP:11060"/>
        <dbReference type="Rhea" id="RHEA-COMP:11605"/>
        <dbReference type="ChEBI" id="CHEBI:15378"/>
        <dbReference type="ChEBI" id="CHEBI:30013"/>
        <dbReference type="ChEBI" id="CHEBI:30616"/>
        <dbReference type="ChEBI" id="CHEBI:61977"/>
        <dbReference type="ChEBI" id="CHEBI:456216"/>
        <dbReference type="EC" id="2.7.11.1"/>
    </reaction>
</comment>
<evidence type="ECO:0000256" key="12">
    <source>
        <dbReference type="ARBA" id="ARBA00047899"/>
    </source>
</evidence>
<feature type="region of interest" description="Disordered" evidence="15">
    <location>
        <begin position="828"/>
        <end position="926"/>
    </location>
</feature>
<feature type="compositionally biased region" description="Low complexity" evidence="15">
    <location>
        <begin position="634"/>
        <end position="673"/>
    </location>
</feature>
<keyword evidence="7 14" id="KW-0547">Nucleotide-binding</keyword>
<dbReference type="SUPFAM" id="SSF56112">
    <property type="entry name" value="Protein kinase-like (PK-like)"/>
    <property type="match status" value="1"/>
</dbReference>
<dbReference type="GO" id="GO:0005524">
    <property type="term" value="F:ATP binding"/>
    <property type="evidence" value="ECO:0007669"/>
    <property type="project" value="UniProtKB-UniRule"/>
</dbReference>
<dbReference type="GO" id="GO:0046872">
    <property type="term" value="F:metal ion binding"/>
    <property type="evidence" value="ECO:0007669"/>
    <property type="project" value="UniProtKB-KW"/>
</dbReference>
<dbReference type="InterPro" id="IPR011009">
    <property type="entry name" value="Kinase-like_dom_sf"/>
</dbReference>
<dbReference type="PROSITE" id="PS00108">
    <property type="entry name" value="PROTEIN_KINASE_ST"/>
    <property type="match status" value="1"/>
</dbReference>
<dbReference type="GO" id="GO:0005737">
    <property type="term" value="C:cytoplasm"/>
    <property type="evidence" value="ECO:0007669"/>
    <property type="project" value="TreeGrafter"/>
</dbReference>
<name>A0A915EEP6_9BILA</name>
<feature type="compositionally biased region" description="Polar residues" evidence="15">
    <location>
        <begin position="869"/>
        <end position="881"/>
    </location>
</feature>
<dbReference type="CDD" id="cd14081">
    <property type="entry name" value="STKc_BRSK1_2"/>
    <property type="match status" value="1"/>
</dbReference>
<dbReference type="PANTHER" id="PTHR24346:SF36">
    <property type="entry name" value="SERINE_THREONINE-PROTEIN KINASE BRSK1 ISOFORM X1-RELATED"/>
    <property type="match status" value="1"/>
</dbReference>
<evidence type="ECO:0000313" key="17">
    <source>
        <dbReference type="Proteomes" id="UP000887574"/>
    </source>
</evidence>
<dbReference type="GO" id="GO:0004674">
    <property type="term" value="F:protein serine/threonine kinase activity"/>
    <property type="evidence" value="ECO:0007669"/>
    <property type="project" value="UniProtKB-KW"/>
</dbReference>
<dbReference type="PANTHER" id="PTHR24346">
    <property type="entry name" value="MAP/MICROTUBULE AFFINITY-REGULATING KINASE"/>
    <property type="match status" value="1"/>
</dbReference>
<keyword evidence="9 14" id="KW-0067">ATP-binding</keyword>
<keyword evidence="5" id="KW-0808">Transferase</keyword>
<dbReference type="Pfam" id="PF21122">
    <property type="entry name" value="KA1_BRSK"/>
    <property type="match status" value="1"/>
</dbReference>
<feature type="domain" description="Protein kinase" evidence="16">
    <location>
        <begin position="149"/>
        <end position="400"/>
    </location>
</feature>
<dbReference type="InterPro" id="IPR000719">
    <property type="entry name" value="Prot_kinase_dom"/>
</dbReference>
<evidence type="ECO:0000256" key="4">
    <source>
        <dbReference type="ARBA" id="ARBA00022527"/>
    </source>
</evidence>
<keyword evidence="6" id="KW-0479">Metal-binding</keyword>
<evidence type="ECO:0000256" key="5">
    <source>
        <dbReference type="ARBA" id="ARBA00022679"/>
    </source>
</evidence>
<reference evidence="18" key="1">
    <citation type="submission" date="2022-11" db="UniProtKB">
        <authorList>
            <consortium name="WormBaseParasite"/>
        </authorList>
    </citation>
    <scope>IDENTIFICATION</scope>
</reference>
<sequence>MLFLAAVAAAKAGTSVCAFNKNKWSSNPILVSLFIPEAGVFAPTTSTTTTNSGVHQANQGLKHGATYGCQLMFDVIKEVLGEINTKLNEINCELNVKMSQVNGAPGSSSNAPTVNNNNNNGARNDAITQKLLASGVAPTVHQIQYCGPYKLEKTLGKGQTGLVKTGTHCVTGRKVAVKIVNKEKLNESVLQKVEREIAIMKLIEHPHVLHLYDVYENKKYLYLLLEHVSGGELFDYLVRKGRLMAKEARKFFRQIISALDFCHAHNICHRDLKPENLLLDERNNIKVADFGMASLQVEGSMLETSCGSPHYACPEVIRGEKYDGRKADVWSCGVILYALLVGALPFDDDNLRNLLEKVKKGVFHIPHFVPADCQNLLRTMIEVDPIKRISLQDVFRHPWVGGSTKNEPELELPMAQVVETHIIPAEENIDPDVFRHMNNLGCFKDREKLIVELLSNKHNTEKMVYFLLLDRKRRKPAQEDETEVVLRSSTLHNVDPPRKELILLSLDYPLELTLVKARQSIPGRHMEDMVVLSRNFYSARGQPVPLSSDIGGISATAFSATTKTAHWYWAGSNGGNGRPGNNYHYYTQPVDPVMLAAASRQVRTSRKDQAYNSNPSGIQSMQTSLIHNSTTPESIASCSGMGSSAASSSNSLASGGSSTSMINSMMTTTNNSTAPWRSKLSSTIKNSFLGTPRFHRRKFSAGSTSSAGTGESDSEESMMLDTNDLVKKSWFGSLTSGMSADRDDVQCVPVEDKSLNEIKAELIRAFLTIHELSHSVIGQNSFKVEYKRGPAMGGGVFSRGIKMQVDIVTTDRSGNPDKPFFVVQFTLHTGPATQQRPDRSAQQSSMVKPRRLSDSSVSSACSDSESMRTESLTNVMLQQKRAQNDRADESGFSFDKFTPISGRSTSTAHGSGDSLLTPPITSANSSKHVSVCSPSITATHKPSPNISAGQEFVMNAVNRNFIPPFNNNNAQRRNTAGPVLTTSITSGSGNLPSPRQNQVDCPFQRGNARPTAISLKNNRMFFDTSQRPLLVEADRPPNTHNSEVNNHHASNSGAGRFSPKNLMNSSRETYFCASKAASTRSCHQHTPV</sequence>
<organism evidence="17 18">
    <name type="scientific">Ditylenchus dipsaci</name>
    <dbReference type="NCBI Taxonomy" id="166011"/>
    <lineage>
        <taxon>Eukaryota</taxon>
        <taxon>Metazoa</taxon>
        <taxon>Ecdysozoa</taxon>
        <taxon>Nematoda</taxon>
        <taxon>Chromadorea</taxon>
        <taxon>Rhabditida</taxon>
        <taxon>Tylenchina</taxon>
        <taxon>Tylenchomorpha</taxon>
        <taxon>Sphaerularioidea</taxon>
        <taxon>Anguinidae</taxon>
        <taxon>Anguininae</taxon>
        <taxon>Ditylenchus</taxon>
    </lineage>
</organism>
<keyword evidence="4" id="KW-0723">Serine/threonine-protein kinase</keyword>
<evidence type="ECO:0000256" key="10">
    <source>
        <dbReference type="ARBA" id="ARBA00022842"/>
    </source>
</evidence>
<comment type="cofactor">
    <cofactor evidence="1">
        <name>Mg(2+)</name>
        <dbReference type="ChEBI" id="CHEBI:18420"/>
    </cofactor>
</comment>
<dbReference type="AlphaFoldDB" id="A0A915EEP6"/>
<dbReference type="GO" id="GO:0007399">
    <property type="term" value="P:nervous system development"/>
    <property type="evidence" value="ECO:0007669"/>
    <property type="project" value="UniProtKB-KW"/>
</dbReference>
<dbReference type="InterPro" id="IPR017441">
    <property type="entry name" value="Protein_kinase_ATP_BS"/>
</dbReference>
<dbReference type="CDD" id="cd14340">
    <property type="entry name" value="UBA_BRSK"/>
    <property type="match status" value="1"/>
</dbReference>
<accession>A0A915EEP6</accession>
<evidence type="ECO:0000256" key="8">
    <source>
        <dbReference type="ARBA" id="ARBA00022777"/>
    </source>
</evidence>
<dbReference type="Pfam" id="PF21115">
    <property type="entry name" value="UBA_BRSK"/>
    <property type="match status" value="1"/>
</dbReference>
<dbReference type="Pfam" id="PF00069">
    <property type="entry name" value="Pkinase"/>
    <property type="match status" value="1"/>
</dbReference>
<dbReference type="SMART" id="SM00220">
    <property type="entry name" value="S_TKc"/>
    <property type="match status" value="1"/>
</dbReference>
<comment type="similarity">
    <text evidence="2">Belongs to the protein kinase superfamily. CAMK Ser/Thr protein kinase family. SNF1 subfamily.</text>
</comment>
<feature type="region of interest" description="Disordered" evidence="15">
    <location>
        <begin position="103"/>
        <end position="122"/>
    </location>
</feature>
<evidence type="ECO:0000256" key="15">
    <source>
        <dbReference type="SAM" id="MobiDB-lite"/>
    </source>
</evidence>
<dbReference type="InterPro" id="IPR048622">
    <property type="entry name" value="BRSK1_2-like_UBA"/>
</dbReference>
<dbReference type="GO" id="GO:0035556">
    <property type="term" value="P:intracellular signal transduction"/>
    <property type="evidence" value="ECO:0007669"/>
    <property type="project" value="TreeGrafter"/>
</dbReference>
<feature type="compositionally biased region" description="Polar residues" evidence="15">
    <location>
        <begin position="831"/>
        <end position="846"/>
    </location>
</feature>
<feature type="binding site" evidence="14">
    <location>
        <position position="178"/>
    </location>
    <ligand>
        <name>ATP</name>
        <dbReference type="ChEBI" id="CHEBI:30616"/>
    </ligand>
</feature>
<evidence type="ECO:0000256" key="11">
    <source>
        <dbReference type="ARBA" id="ARBA00022902"/>
    </source>
</evidence>
<evidence type="ECO:0000256" key="14">
    <source>
        <dbReference type="PROSITE-ProRule" id="PRU10141"/>
    </source>
</evidence>
<evidence type="ECO:0000256" key="13">
    <source>
        <dbReference type="ARBA" id="ARBA00048679"/>
    </source>
</evidence>
<evidence type="ECO:0000256" key="7">
    <source>
        <dbReference type="ARBA" id="ARBA00022741"/>
    </source>
</evidence>
<feature type="compositionally biased region" description="Polar residues" evidence="15">
    <location>
        <begin position="103"/>
        <end position="114"/>
    </location>
</feature>
<protein>
    <recommendedName>
        <fullName evidence="3">non-specific serine/threonine protein kinase</fullName>
        <ecNumber evidence="3">2.7.11.1</ecNumber>
    </recommendedName>
</protein>
<keyword evidence="8" id="KW-0418">Kinase</keyword>
<feature type="compositionally biased region" description="Low complexity" evidence="15">
    <location>
        <begin position="854"/>
        <end position="864"/>
    </location>
</feature>
<dbReference type="PROSITE" id="PS50011">
    <property type="entry name" value="PROTEIN_KINASE_DOM"/>
    <property type="match status" value="1"/>
</dbReference>
<comment type="catalytic activity">
    <reaction evidence="13">
        <text>L-seryl-[protein] + ATP = O-phospho-L-seryl-[protein] + ADP + H(+)</text>
        <dbReference type="Rhea" id="RHEA:17989"/>
        <dbReference type="Rhea" id="RHEA-COMP:9863"/>
        <dbReference type="Rhea" id="RHEA-COMP:11604"/>
        <dbReference type="ChEBI" id="CHEBI:15378"/>
        <dbReference type="ChEBI" id="CHEBI:29999"/>
        <dbReference type="ChEBI" id="CHEBI:30616"/>
        <dbReference type="ChEBI" id="CHEBI:83421"/>
        <dbReference type="ChEBI" id="CHEBI:456216"/>
        <dbReference type="EC" id="2.7.11.1"/>
    </reaction>
</comment>
<dbReference type="FunFam" id="3.30.200.20:FF:000003">
    <property type="entry name" value="Non-specific serine/threonine protein kinase"/>
    <property type="match status" value="1"/>
</dbReference>
<dbReference type="EC" id="2.7.11.1" evidence="3"/>